<evidence type="ECO:0008006" key="3">
    <source>
        <dbReference type="Google" id="ProtNLM"/>
    </source>
</evidence>
<keyword evidence="2" id="KW-1185">Reference proteome</keyword>
<dbReference type="EMBL" id="BPQQ01000002">
    <property type="protein sequence ID" value="GJD98184.1"/>
    <property type="molecule type" value="Genomic_DNA"/>
</dbReference>
<dbReference type="Pfam" id="PF08795">
    <property type="entry name" value="DUF1796"/>
    <property type="match status" value="1"/>
</dbReference>
<dbReference type="RefSeq" id="WP_238233143.1">
    <property type="nucleotide sequence ID" value="NZ_BPQQ01000002.1"/>
</dbReference>
<gene>
    <name evidence="1" type="ORF">GMJLKIPL_0091</name>
</gene>
<protein>
    <recommendedName>
        <fullName evidence="3">Peptidase</fullName>
    </recommendedName>
</protein>
<comment type="caution">
    <text evidence="1">The sequence shown here is derived from an EMBL/GenBank/DDBJ whole genome shotgun (WGS) entry which is preliminary data.</text>
</comment>
<reference evidence="1" key="2">
    <citation type="submission" date="2021-08" db="EMBL/GenBank/DDBJ databases">
        <authorList>
            <person name="Tani A."/>
            <person name="Ola A."/>
            <person name="Ogura Y."/>
            <person name="Katsura K."/>
            <person name="Hayashi T."/>
        </authorList>
    </citation>
    <scope>NUCLEOTIDE SEQUENCE</scope>
    <source>
        <strain evidence="1">DSM 17168</strain>
    </source>
</reference>
<proteinExistence type="predicted"/>
<organism evidence="1 2">
    <name type="scientific">Methylobacterium isbiliense</name>
    <dbReference type="NCBI Taxonomy" id="315478"/>
    <lineage>
        <taxon>Bacteria</taxon>
        <taxon>Pseudomonadati</taxon>
        <taxon>Pseudomonadota</taxon>
        <taxon>Alphaproteobacteria</taxon>
        <taxon>Hyphomicrobiales</taxon>
        <taxon>Methylobacteriaceae</taxon>
        <taxon>Methylobacterium</taxon>
    </lineage>
</organism>
<accession>A0ABQ4S532</accession>
<dbReference type="Proteomes" id="UP001055153">
    <property type="component" value="Unassembled WGS sequence"/>
</dbReference>
<name>A0ABQ4S532_9HYPH</name>
<evidence type="ECO:0000313" key="2">
    <source>
        <dbReference type="Proteomes" id="UP001055153"/>
    </source>
</evidence>
<sequence length="239" mass="26615">MSRGLAARVLRGLGGRRSAREPGRLNHVSLGSHCHMAHLLKGAGLRGWSGPFDWIFSNARMVRHCLADDFATLLDRSAYRSVPLAERLGPDVTRCRHREYGEAYGLPVVFNHHDPAVSDEDYRFLQEGVRRLRTALADPEAENRLYLLATLPVEPEDAVAICDILSRHPSRNRLMVMQVEAGAPAPTARRVDLGRAALAFHAIHTRSASLGLRFAEEADDAFVLRLIRSETWPDGNRPS</sequence>
<evidence type="ECO:0000313" key="1">
    <source>
        <dbReference type="EMBL" id="GJD98184.1"/>
    </source>
</evidence>
<reference evidence="1" key="1">
    <citation type="journal article" date="2021" name="Front. Microbiol.">
        <title>Comprehensive Comparative Genomics and Phenotyping of Methylobacterium Species.</title>
        <authorList>
            <person name="Alessa O."/>
            <person name="Ogura Y."/>
            <person name="Fujitani Y."/>
            <person name="Takami H."/>
            <person name="Hayashi T."/>
            <person name="Sahin N."/>
            <person name="Tani A."/>
        </authorList>
    </citation>
    <scope>NUCLEOTIDE SEQUENCE</scope>
    <source>
        <strain evidence="1">DSM 17168</strain>
    </source>
</reference>
<dbReference type="InterPro" id="IPR014903">
    <property type="entry name" value="DUF1796"/>
</dbReference>